<keyword evidence="9" id="KW-0378">Hydrolase</keyword>
<dbReference type="Pfam" id="PF00884">
    <property type="entry name" value="Sulfatase"/>
    <property type="match status" value="1"/>
</dbReference>
<evidence type="ECO:0000256" key="6">
    <source>
        <dbReference type="ARBA" id="ARBA00023136"/>
    </source>
</evidence>
<feature type="transmembrane region" description="Helical" evidence="7">
    <location>
        <begin position="96"/>
        <end position="116"/>
    </location>
</feature>
<feature type="transmembrane region" description="Helical" evidence="7">
    <location>
        <begin position="20"/>
        <end position="39"/>
    </location>
</feature>
<feature type="transmembrane region" description="Helical" evidence="7">
    <location>
        <begin position="191"/>
        <end position="210"/>
    </location>
</feature>
<feature type="domain" description="Sulfatase N-terminal" evidence="8">
    <location>
        <begin position="301"/>
        <end position="582"/>
    </location>
</feature>
<evidence type="ECO:0000256" key="5">
    <source>
        <dbReference type="ARBA" id="ARBA00022989"/>
    </source>
</evidence>
<dbReference type="InterPro" id="IPR050448">
    <property type="entry name" value="OpgB/LTA_synthase_biosynth"/>
</dbReference>
<reference evidence="9" key="1">
    <citation type="submission" date="2023-03" db="EMBL/GenBank/DDBJ databases">
        <title>Selenobaculum gbiensis gen. nov. sp. nov., a new bacterium isolated from the gut microbiota of IBD patient.</title>
        <authorList>
            <person name="Yeo S."/>
            <person name="Park H."/>
            <person name="Huh C.S."/>
        </authorList>
    </citation>
    <scope>NUCLEOTIDE SEQUENCE</scope>
    <source>
        <strain evidence="9">ICN-92133</strain>
    </source>
</reference>
<dbReference type="InterPro" id="IPR000917">
    <property type="entry name" value="Sulfatase_N"/>
</dbReference>
<dbReference type="PANTHER" id="PTHR47371">
    <property type="entry name" value="LIPOTEICHOIC ACID SYNTHASE"/>
    <property type="match status" value="1"/>
</dbReference>
<evidence type="ECO:0000256" key="1">
    <source>
        <dbReference type="ARBA" id="ARBA00004651"/>
    </source>
</evidence>
<dbReference type="PANTHER" id="PTHR47371:SF3">
    <property type="entry name" value="PHOSPHOGLYCEROL TRANSFERASE I"/>
    <property type="match status" value="1"/>
</dbReference>
<dbReference type="SUPFAM" id="SSF53649">
    <property type="entry name" value="Alkaline phosphatase-like"/>
    <property type="match status" value="1"/>
</dbReference>
<protein>
    <submittedName>
        <fullName evidence="9">Sulfatase-like hydrolase/transferase</fullName>
    </submittedName>
</protein>
<dbReference type="Gene3D" id="3.40.720.10">
    <property type="entry name" value="Alkaline Phosphatase, subunit A"/>
    <property type="match status" value="1"/>
</dbReference>
<evidence type="ECO:0000256" key="2">
    <source>
        <dbReference type="ARBA" id="ARBA00004936"/>
    </source>
</evidence>
<dbReference type="KEGG" id="sgbi:P3F81_11520"/>
<keyword evidence="5 7" id="KW-1133">Transmembrane helix</keyword>
<feature type="transmembrane region" description="Helical" evidence="7">
    <location>
        <begin position="151"/>
        <end position="170"/>
    </location>
</feature>
<evidence type="ECO:0000259" key="8">
    <source>
        <dbReference type="Pfam" id="PF00884"/>
    </source>
</evidence>
<dbReference type="InterPro" id="IPR017850">
    <property type="entry name" value="Alkaline_phosphatase_core_sf"/>
</dbReference>
<dbReference type="Proteomes" id="UP001243623">
    <property type="component" value="Chromosome"/>
</dbReference>
<dbReference type="CDD" id="cd16015">
    <property type="entry name" value="LTA_synthase"/>
    <property type="match status" value="1"/>
</dbReference>
<sequence length="667" mass="76483">MANYWRQVLNWDNFYELLWQAGKLFLFLLFLVCGYRILFIGLMYTYLGLATEGVDIVTALFYGLRLSMKSMGLLTAIGFLVGCIGYLYRPYKGTQFLQITGCIWIVLLTLLFFARIPYYEQFHSGFNQLIFNTFKDDTYALFISLIEEFQLPVRLLGVGIAGFFICRIFLWWQNWGHVWRLPRMSKVNYTICLRVVFICLLYQAILWIRFGGSLSYVGDIDWENAGVTKDQLLNEAILDDVQALYRSYEMDSRLENSTGLAFEPEQIQHYAEALSGKKLNSNNLDDYLKHHAVGLREKPPQHVFLIVSESYANWPLLSKYENLHITDGVKEIINRSDSDYLGSMLPNGMSTISGVMGILTGFADANLYLTHLPEAYREAYPTAIAVNMKKLGYETCFWYAGPNSWERIHDFALAQGFDKFYGRGDYGETEGNVWGCDDEYLYNAVLDGSKNDKMSFNLVLNVSNHSPFTVDLEKAGFDKELVRNALPEEMKNDEDLLKKLGHFWYADKQLAHFVSKAREIYPDSIFIIVGDHADRLNIDKTPNRYERYAIPLIVSGVGIDKNSLPERAAGSHINITATLMELIAPKGFEYYALGESLTRGNVMGINYGFWITPDDIGITEIGPQPYRFNVNAQGEPDMKKINENVEMIRSISWWRSKYGNQLVEKKG</sequence>
<evidence type="ECO:0000256" key="7">
    <source>
        <dbReference type="SAM" id="Phobius"/>
    </source>
</evidence>
<evidence type="ECO:0000313" key="9">
    <source>
        <dbReference type="EMBL" id="WIW70497.1"/>
    </source>
</evidence>
<comment type="pathway">
    <text evidence="2">Cell wall biogenesis; lipoteichoic acid biosynthesis.</text>
</comment>
<name>A0A9Y2AHW5_9FIRM</name>
<gene>
    <name evidence="9" type="ORF">P3F81_11520</name>
</gene>
<feature type="transmembrane region" description="Helical" evidence="7">
    <location>
        <begin position="70"/>
        <end position="89"/>
    </location>
</feature>
<evidence type="ECO:0000256" key="3">
    <source>
        <dbReference type="ARBA" id="ARBA00022475"/>
    </source>
</evidence>
<comment type="subcellular location">
    <subcellularLocation>
        <location evidence="1">Cell membrane</location>
        <topology evidence="1">Multi-pass membrane protein</topology>
    </subcellularLocation>
</comment>
<proteinExistence type="predicted"/>
<dbReference type="GO" id="GO:0005886">
    <property type="term" value="C:plasma membrane"/>
    <property type="evidence" value="ECO:0007669"/>
    <property type="project" value="UniProtKB-SubCell"/>
</dbReference>
<organism evidence="9 10">
    <name type="scientific">Selenobaculum gibii</name>
    <dbReference type="NCBI Taxonomy" id="3054208"/>
    <lineage>
        <taxon>Bacteria</taxon>
        <taxon>Bacillati</taxon>
        <taxon>Bacillota</taxon>
        <taxon>Negativicutes</taxon>
        <taxon>Selenomonadales</taxon>
        <taxon>Selenomonadaceae</taxon>
        <taxon>Selenobaculum</taxon>
    </lineage>
</organism>
<keyword evidence="10" id="KW-1185">Reference proteome</keyword>
<evidence type="ECO:0000256" key="4">
    <source>
        <dbReference type="ARBA" id="ARBA00022692"/>
    </source>
</evidence>
<keyword evidence="3" id="KW-1003">Cell membrane</keyword>
<keyword evidence="4 7" id="KW-0812">Transmembrane</keyword>
<keyword evidence="6 7" id="KW-0472">Membrane</keyword>
<dbReference type="RefSeq" id="WP_147669636.1">
    <property type="nucleotide sequence ID" value="NZ_CP120678.1"/>
</dbReference>
<dbReference type="EMBL" id="CP120678">
    <property type="protein sequence ID" value="WIW70497.1"/>
    <property type="molecule type" value="Genomic_DNA"/>
</dbReference>
<evidence type="ECO:0000313" key="10">
    <source>
        <dbReference type="Proteomes" id="UP001243623"/>
    </source>
</evidence>
<accession>A0A9Y2AHW5</accession>
<dbReference type="AlphaFoldDB" id="A0A9Y2AHW5"/>
<dbReference type="GO" id="GO:0016787">
    <property type="term" value="F:hydrolase activity"/>
    <property type="evidence" value="ECO:0007669"/>
    <property type="project" value="UniProtKB-KW"/>
</dbReference>